<keyword evidence="5 13" id="KW-0812">Transmembrane</keyword>
<evidence type="ECO:0000256" key="8">
    <source>
        <dbReference type="ARBA" id="ARBA00023002"/>
    </source>
</evidence>
<comment type="cofactor">
    <cofactor evidence="1">
        <name>Fe(2+)</name>
        <dbReference type="ChEBI" id="CHEBI:29033"/>
    </cofactor>
</comment>
<evidence type="ECO:0000256" key="12">
    <source>
        <dbReference type="ARBA" id="ARBA00023160"/>
    </source>
</evidence>
<evidence type="ECO:0000256" key="6">
    <source>
        <dbReference type="ARBA" id="ARBA00022832"/>
    </source>
</evidence>
<evidence type="ECO:0000256" key="4">
    <source>
        <dbReference type="ARBA" id="ARBA00022516"/>
    </source>
</evidence>
<feature type="transmembrane region" description="Helical" evidence="13">
    <location>
        <begin position="170"/>
        <end position="186"/>
    </location>
</feature>
<evidence type="ECO:0000256" key="1">
    <source>
        <dbReference type="ARBA" id="ARBA00001954"/>
    </source>
</evidence>
<dbReference type="InterPro" id="IPR005804">
    <property type="entry name" value="FA_desaturase_dom"/>
</dbReference>
<keyword evidence="4" id="KW-0444">Lipid biosynthesis</keyword>
<sequence length="267" mass="30369">MLKQLSHDSNLSLQAGSDDLRKQDYTKLTLVAYWVGPFSIVICHIGLILSMFTGLSMGAWIWIGFLYWLRMLAITAIYHRLLTHKAYRSPALVKWIGSFIACSAGQMGPSWWKGHHEDHHRFTDTAGDPHSSANGFWWTQYRWLLSKNFLPSRLPLDIEQDVTLRTLDRLHFLPLFVLGWISYLVGGLEYLAAFFVSTVLLFHCVALVNSVCHKFGSTPFATNDVSKNNWLVSILTLGEGWHNFHHAFPWSARQGITVVNGSVSYLS</sequence>
<evidence type="ECO:0000256" key="7">
    <source>
        <dbReference type="ARBA" id="ARBA00022989"/>
    </source>
</evidence>
<dbReference type="AlphaFoldDB" id="A0A928X319"/>
<dbReference type="GO" id="GO:0016717">
    <property type="term" value="F:oxidoreductase activity, acting on paired donors, with oxidation of a pair of donors resulting in the reduction of molecular oxygen to two molecules of water"/>
    <property type="evidence" value="ECO:0007669"/>
    <property type="project" value="InterPro"/>
</dbReference>
<gene>
    <name evidence="15" type="ORF">IQ260_03095</name>
</gene>
<comment type="caution">
    <text evidence="15">The sequence shown here is derived from an EMBL/GenBank/DDBJ whole genome shotgun (WGS) entry which is preliminary data.</text>
</comment>
<dbReference type="InterPro" id="IPR015876">
    <property type="entry name" value="Acyl-CoA_DS"/>
</dbReference>
<feature type="domain" description="Fatty acid desaturase" evidence="14">
    <location>
        <begin position="61"/>
        <end position="249"/>
    </location>
</feature>
<feature type="non-terminal residue" evidence="15">
    <location>
        <position position="267"/>
    </location>
</feature>
<organism evidence="15 16">
    <name type="scientific">Leptolyngbya cf. ectocarpi LEGE 11479</name>
    <dbReference type="NCBI Taxonomy" id="1828722"/>
    <lineage>
        <taxon>Bacteria</taxon>
        <taxon>Bacillati</taxon>
        <taxon>Cyanobacteriota</taxon>
        <taxon>Cyanophyceae</taxon>
        <taxon>Leptolyngbyales</taxon>
        <taxon>Leptolyngbyaceae</taxon>
        <taxon>Leptolyngbya group</taxon>
        <taxon>Leptolyngbya</taxon>
    </lineage>
</organism>
<comment type="similarity">
    <text evidence="3">Belongs to the fatty acid desaturase type 2 family.</text>
</comment>
<evidence type="ECO:0000313" key="15">
    <source>
        <dbReference type="EMBL" id="MBE9065633.1"/>
    </source>
</evidence>
<dbReference type="EMBL" id="JADEXP010000014">
    <property type="protein sequence ID" value="MBE9065633.1"/>
    <property type="molecule type" value="Genomic_DNA"/>
</dbReference>
<keyword evidence="11 13" id="KW-0472">Membrane</keyword>
<keyword evidence="7 13" id="KW-1133">Transmembrane helix</keyword>
<evidence type="ECO:0000256" key="10">
    <source>
        <dbReference type="ARBA" id="ARBA00023098"/>
    </source>
</evidence>
<feature type="transmembrane region" description="Helical" evidence="13">
    <location>
        <begin position="30"/>
        <end position="53"/>
    </location>
</feature>
<name>A0A928X319_LEPEC</name>
<dbReference type="PANTHER" id="PTHR11351">
    <property type="entry name" value="ACYL-COA DESATURASE"/>
    <property type="match status" value="1"/>
</dbReference>
<evidence type="ECO:0000256" key="9">
    <source>
        <dbReference type="ARBA" id="ARBA00023004"/>
    </source>
</evidence>
<keyword evidence="9" id="KW-0408">Iron</keyword>
<keyword evidence="8" id="KW-0560">Oxidoreductase</keyword>
<dbReference type="Proteomes" id="UP000615026">
    <property type="component" value="Unassembled WGS sequence"/>
</dbReference>
<proteinExistence type="inferred from homology"/>
<evidence type="ECO:0000256" key="5">
    <source>
        <dbReference type="ARBA" id="ARBA00022692"/>
    </source>
</evidence>
<evidence type="ECO:0000313" key="16">
    <source>
        <dbReference type="Proteomes" id="UP000615026"/>
    </source>
</evidence>
<evidence type="ECO:0000256" key="13">
    <source>
        <dbReference type="SAM" id="Phobius"/>
    </source>
</evidence>
<accession>A0A928X319</accession>
<feature type="transmembrane region" description="Helical" evidence="13">
    <location>
        <begin position="59"/>
        <end position="78"/>
    </location>
</feature>
<dbReference type="PANTHER" id="PTHR11351:SF31">
    <property type="entry name" value="DESATURASE 1, ISOFORM A-RELATED"/>
    <property type="match status" value="1"/>
</dbReference>
<reference evidence="15" key="1">
    <citation type="submission" date="2020-10" db="EMBL/GenBank/DDBJ databases">
        <authorList>
            <person name="Castelo-Branco R."/>
            <person name="Eusebio N."/>
            <person name="Adriana R."/>
            <person name="Vieira A."/>
            <person name="Brugerolle De Fraissinette N."/>
            <person name="Rezende De Castro R."/>
            <person name="Schneider M.P."/>
            <person name="Vasconcelos V."/>
            <person name="Leao P.N."/>
        </authorList>
    </citation>
    <scope>NUCLEOTIDE SEQUENCE</scope>
    <source>
        <strain evidence="15">LEGE 11479</strain>
    </source>
</reference>
<dbReference type="CDD" id="cd03505">
    <property type="entry name" value="Delta9-FADS-like"/>
    <property type="match status" value="1"/>
</dbReference>
<evidence type="ECO:0000256" key="3">
    <source>
        <dbReference type="ARBA" id="ARBA00008749"/>
    </source>
</evidence>
<evidence type="ECO:0000256" key="11">
    <source>
        <dbReference type="ARBA" id="ARBA00023136"/>
    </source>
</evidence>
<comment type="subcellular location">
    <subcellularLocation>
        <location evidence="2">Membrane</location>
        <topology evidence="2">Multi-pass membrane protein</topology>
    </subcellularLocation>
</comment>
<dbReference type="PRINTS" id="PR00075">
    <property type="entry name" value="FACDDSATRASE"/>
</dbReference>
<keyword evidence="12" id="KW-0275">Fatty acid biosynthesis</keyword>
<keyword evidence="16" id="KW-1185">Reference proteome</keyword>
<keyword evidence="6" id="KW-0276">Fatty acid metabolism</keyword>
<dbReference type="GO" id="GO:0006633">
    <property type="term" value="P:fatty acid biosynthetic process"/>
    <property type="evidence" value="ECO:0007669"/>
    <property type="project" value="UniProtKB-KW"/>
</dbReference>
<protein>
    <submittedName>
        <fullName evidence="15">Acyl-CoA desaturase</fullName>
    </submittedName>
</protein>
<evidence type="ECO:0000256" key="2">
    <source>
        <dbReference type="ARBA" id="ARBA00004141"/>
    </source>
</evidence>
<dbReference type="GO" id="GO:0016020">
    <property type="term" value="C:membrane"/>
    <property type="evidence" value="ECO:0007669"/>
    <property type="project" value="UniProtKB-SubCell"/>
</dbReference>
<keyword evidence="10" id="KW-0443">Lipid metabolism</keyword>
<evidence type="ECO:0000259" key="14">
    <source>
        <dbReference type="Pfam" id="PF00487"/>
    </source>
</evidence>
<feature type="transmembrane region" description="Helical" evidence="13">
    <location>
        <begin position="192"/>
        <end position="212"/>
    </location>
</feature>
<dbReference type="Pfam" id="PF00487">
    <property type="entry name" value="FA_desaturase"/>
    <property type="match status" value="1"/>
</dbReference>